<feature type="domain" description="Protein kinase" evidence="3">
    <location>
        <begin position="160"/>
        <end position="432"/>
    </location>
</feature>
<keyword evidence="1" id="KW-0547">Nucleotide-binding</keyword>
<dbReference type="Gene3D" id="1.10.510.10">
    <property type="entry name" value="Transferase(Phosphotransferase) domain 1"/>
    <property type="match status" value="1"/>
</dbReference>
<dbReference type="SUPFAM" id="SSF56112">
    <property type="entry name" value="Protein kinase-like (PK-like)"/>
    <property type="match status" value="1"/>
</dbReference>
<name>A0ABY7EFK0_MYAAR</name>
<gene>
    <name evidence="4" type="ORF">MAR_017655</name>
</gene>
<accession>A0ABY7EFK0</accession>
<dbReference type="PROSITE" id="PS00107">
    <property type="entry name" value="PROTEIN_KINASE_ATP"/>
    <property type="match status" value="1"/>
</dbReference>
<dbReference type="InterPro" id="IPR008699">
    <property type="entry name" value="NDUFB8"/>
</dbReference>
<keyword evidence="1" id="KW-0067">ATP-binding</keyword>
<feature type="compositionally biased region" description="Basic and acidic residues" evidence="2">
    <location>
        <begin position="45"/>
        <end position="54"/>
    </location>
</feature>
<dbReference type="PROSITE" id="PS50011">
    <property type="entry name" value="PROTEIN_KINASE_DOM"/>
    <property type="match status" value="1"/>
</dbReference>
<evidence type="ECO:0000313" key="5">
    <source>
        <dbReference type="Proteomes" id="UP001164746"/>
    </source>
</evidence>
<feature type="region of interest" description="Disordered" evidence="2">
    <location>
        <begin position="284"/>
        <end position="432"/>
    </location>
</feature>
<protein>
    <submittedName>
        <fullName evidence="4">STK33-like protein</fullName>
    </submittedName>
</protein>
<feature type="region of interest" description="Disordered" evidence="2">
    <location>
        <begin position="40"/>
        <end position="61"/>
    </location>
</feature>
<dbReference type="PANTHER" id="PTHR24347">
    <property type="entry name" value="SERINE/THREONINE-PROTEIN KINASE"/>
    <property type="match status" value="1"/>
</dbReference>
<feature type="compositionally biased region" description="Polar residues" evidence="2">
    <location>
        <begin position="358"/>
        <end position="380"/>
    </location>
</feature>
<dbReference type="InterPro" id="IPR017441">
    <property type="entry name" value="Protein_kinase_ATP_BS"/>
</dbReference>
<dbReference type="InterPro" id="IPR000719">
    <property type="entry name" value="Prot_kinase_dom"/>
</dbReference>
<proteinExistence type="predicted"/>
<evidence type="ECO:0000256" key="2">
    <source>
        <dbReference type="SAM" id="MobiDB-lite"/>
    </source>
</evidence>
<evidence type="ECO:0000259" key="3">
    <source>
        <dbReference type="PROSITE" id="PS50011"/>
    </source>
</evidence>
<organism evidence="4 5">
    <name type="scientific">Mya arenaria</name>
    <name type="common">Soft-shell clam</name>
    <dbReference type="NCBI Taxonomy" id="6604"/>
    <lineage>
        <taxon>Eukaryota</taxon>
        <taxon>Metazoa</taxon>
        <taxon>Spiralia</taxon>
        <taxon>Lophotrochozoa</taxon>
        <taxon>Mollusca</taxon>
        <taxon>Bivalvia</taxon>
        <taxon>Autobranchia</taxon>
        <taxon>Heteroconchia</taxon>
        <taxon>Euheterodonta</taxon>
        <taxon>Imparidentia</taxon>
        <taxon>Neoheterodontei</taxon>
        <taxon>Myida</taxon>
        <taxon>Myoidea</taxon>
        <taxon>Myidae</taxon>
        <taxon>Mya</taxon>
    </lineage>
</organism>
<feature type="compositionally biased region" description="Low complexity" evidence="2">
    <location>
        <begin position="330"/>
        <end position="356"/>
    </location>
</feature>
<dbReference type="EMBL" id="CP111017">
    <property type="protein sequence ID" value="WAR07697.1"/>
    <property type="molecule type" value="Genomic_DNA"/>
</dbReference>
<reference evidence="4" key="1">
    <citation type="submission" date="2022-11" db="EMBL/GenBank/DDBJ databases">
        <title>Centuries of genome instability and evolution in soft-shell clam transmissible cancer (bioRxiv).</title>
        <authorList>
            <person name="Hart S.F.M."/>
            <person name="Yonemitsu M.A."/>
            <person name="Giersch R.M."/>
            <person name="Beal B.F."/>
            <person name="Arriagada G."/>
            <person name="Davis B.W."/>
            <person name="Ostrander E.A."/>
            <person name="Goff S.P."/>
            <person name="Metzger M.J."/>
        </authorList>
    </citation>
    <scope>NUCLEOTIDE SEQUENCE</scope>
    <source>
        <strain evidence="4">MELC-2E11</strain>
        <tissue evidence="4">Siphon/mantle</tissue>
    </source>
</reference>
<dbReference type="Pfam" id="PF05821">
    <property type="entry name" value="NDUF_B8"/>
    <property type="match status" value="1"/>
</dbReference>
<keyword evidence="5" id="KW-1185">Reference proteome</keyword>
<sequence length="432" mass="48071">MAAFRSSLVISTLKRQSLQVRKISTARPLLGAWHTDWKPSAVPRNQKEHEEAAKKYGLPPEDYHPLPEDIRHGDYPDMPNIGESNIRSIFSWLPNIQTKPVKGTVCNQRVNVLYQFHIPRIEVENEIFIGDRMTSTRKGSADKTIPHTRLEDEAMIWEGYENIKKLGEGSFGKVYQVRHRSTDIHWAMKFINKDKAGGSGIKLMEREVTILKRVSHPNIIQLNEVFETSKRMYLVMELCSAGELADTLKERKHFMESEVKVITKELASAIHYLHKHAPEIIDNKTYSQQCDIDGSGSEEENEEKPEGDKSAINGQDGPPEVKQGEEQTTEETNNNEANTSTETSTRNSGGRSSYGNIPKTTGNSLKVGNTAPRQANSRSPMPSKVSGSGTGSTRTTSTTPRQGTSTPGLRPTATPSKLNPGPRPTTKGAVKK</sequence>
<evidence type="ECO:0000256" key="1">
    <source>
        <dbReference type="PROSITE-ProRule" id="PRU10141"/>
    </source>
</evidence>
<feature type="binding site" evidence="1">
    <location>
        <position position="189"/>
    </location>
    <ligand>
        <name>ATP</name>
        <dbReference type="ChEBI" id="CHEBI:30616"/>
    </ligand>
</feature>
<dbReference type="Proteomes" id="UP001164746">
    <property type="component" value="Chromosome 6"/>
</dbReference>
<evidence type="ECO:0000313" key="4">
    <source>
        <dbReference type="EMBL" id="WAR07697.1"/>
    </source>
</evidence>
<dbReference type="Pfam" id="PF00069">
    <property type="entry name" value="Pkinase"/>
    <property type="match status" value="1"/>
</dbReference>
<dbReference type="InterPro" id="IPR011009">
    <property type="entry name" value="Kinase-like_dom_sf"/>
</dbReference>
<feature type="compositionally biased region" description="Low complexity" evidence="2">
    <location>
        <begin position="391"/>
        <end position="408"/>
    </location>
</feature>